<protein>
    <recommendedName>
        <fullName evidence="4">Transporter suffix domain-containing protein</fullName>
    </recommendedName>
</protein>
<gene>
    <name evidence="2" type="ORF">LFA_3073</name>
</gene>
<keyword evidence="1" id="KW-0472">Membrane</keyword>
<dbReference type="OrthoDB" id="278817at2"/>
<proteinExistence type="predicted"/>
<feature type="transmembrane region" description="Helical" evidence="1">
    <location>
        <begin position="139"/>
        <end position="162"/>
    </location>
</feature>
<evidence type="ECO:0008006" key="4">
    <source>
        <dbReference type="Google" id="ProtNLM"/>
    </source>
</evidence>
<accession>A0A098G7I3</accession>
<dbReference type="Proteomes" id="UP000032430">
    <property type="component" value="Chromosome I"/>
</dbReference>
<dbReference type="KEGG" id="lfa:LFA_3073"/>
<dbReference type="AlphaFoldDB" id="A0A098G7I3"/>
<feature type="transmembrane region" description="Helical" evidence="1">
    <location>
        <begin position="107"/>
        <end position="127"/>
    </location>
</feature>
<organism evidence="2 3">
    <name type="scientific">Legionella fallonii LLAP-10</name>
    <dbReference type="NCBI Taxonomy" id="1212491"/>
    <lineage>
        <taxon>Bacteria</taxon>
        <taxon>Pseudomonadati</taxon>
        <taxon>Pseudomonadota</taxon>
        <taxon>Gammaproteobacteria</taxon>
        <taxon>Legionellales</taxon>
        <taxon>Legionellaceae</taxon>
        <taxon>Legionella</taxon>
    </lineage>
</organism>
<name>A0A098G7I3_9GAMM</name>
<reference evidence="3" key="1">
    <citation type="submission" date="2014-09" db="EMBL/GenBank/DDBJ databases">
        <authorList>
            <person name="Gomez-Valero L."/>
        </authorList>
    </citation>
    <scope>NUCLEOTIDE SEQUENCE [LARGE SCALE GENOMIC DNA]</scope>
    <source>
        <strain evidence="3">ATCC700992</strain>
    </source>
</reference>
<keyword evidence="1" id="KW-0812">Transmembrane</keyword>
<evidence type="ECO:0000313" key="3">
    <source>
        <dbReference type="Proteomes" id="UP000032430"/>
    </source>
</evidence>
<dbReference type="RefSeq" id="WP_045096736.1">
    <property type="nucleotide sequence ID" value="NZ_LN614827.1"/>
</dbReference>
<dbReference type="EMBL" id="LN614827">
    <property type="protein sequence ID" value="CEG58417.1"/>
    <property type="molecule type" value="Genomic_DNA"/>
</dbReference>
<keyword evidence="3" id="KW-1185">Reference proteome</keyword>
<evidence type="ECO:0000313" key="2">
    <source>
        <dbReference type="EMBL" id="CEG58417.1"/>
    </source>
</evidence>
<feature type="transmembrane region" description="Helical" evidence="1">
    <location>
        <begin position="55"/>
        <end position="77"/>
    </location>
</feature>
<dbReference type="HOGENOM" id="CLU_130955_0_0_6"/>
<evidence type="ECO:0000256" key="1">
    <source>
        <dbReference type="SAM" id="Phobius"/>
    </source>
</evidence>
<dbReference type="STRING" id="1212491.LFA_3073"/>
<keyword evidence="1" id="KW-1133">Transmembrane helix</keyword>
<feature type="transmembrane region" description="Helical" evidence="1">
    <location>
        <begin position="24"/>
        <end position="49"/>
    </location>
</feature>
<sequence>MNKNDDEQHETNSEDPIKIPRKKLLCGLIVFVLSFAAPLFIPAILMLGISPVLKTIISGLLVFGIPEIGMLLAVVILGKDGYLYLKTQILFWLKQTVMVNQISRTRYRIGILLFSITFIAGFLMPYVNYFSSIPMKNYHYHSIFILDFLFFISLFILGGNFWEKLKALFLYEMVVSNTKQ</sequence>